<feature type="domain" description="Cell wall hydrolase SleB" evidence="1">
    <location>
        <begin position="20"/>
        <end position="139"/>
    </location>
</feature>
<dbReference type="Gene3D" id="1.10.10.2520">
    <property type="entry name" value="Cell wall hydrolase SleB, domain 1"/>
    <property type="match status" value="1"/>
</dbReference>
<dbReference type="Proteomes" id="UP000595896">
    <property type="component" value="Segment"/>
</dbReference>
<dbReference type="RefSeq" id="YP_010671957.1">
    <property type="nucleotide sequence ID" value="NC_070973.1"/>
</dbReference>
<name>A0A7T5QXS9_9CAUD</name>
<keyword evidence="3" id="KW-1185">Reference proteome</keyword>
<evidence type="ECO:0000313" key="2">
    <source>
        <dbReference type="EMBL" id="QQG33709.1"/>
    </source>
</evidence>
<sequence length="141" mass="16336">MSWFMCWLALTLNIYTEAGGEGELGMTIIADTVITRVENKNYPDNIGKVILQPGQFSWTSKLHSRSEKGLAAYNRRLLKSKRMANPKEREAYAIAMKVAYRALQPGYKPKYRYTHFYSGTDKPKWAKNKRAVKHGKHYFLK</sequence>
<dbReference type="Pfam" id="PF07486">
    <property type="entry name" value="Hydrolase_2"/>
    <property type="match status" value="1"/>
</dbReference>
<protein>
    <submittedName>
        <fullName evidence="2">Putative endolysin</fullName>
    </submittedName>
</protein>
<organism evidence="2 3">
    <name type="scientific">Cronobacter phage A24</name>
    <dbReference type="NCBI Taxonomy" id="2795745"/>
    <lineage>
        <taxon>Viruses</taxon>
        <taxon>Duplodnaviria</taxon>
        <taxon>Heunggongvirae</taxon>
        <taxon>Uroviricota</taxon>
        <taxon>Caudoviricetes</taxon>
        <taxon>Grimontviridae</taxon>
        <taxon>Crifsvirus</taxon>
        <taxon>Crifsvirus A24</taxon>
    </lineage>
</organism>
<evidence type="ECO:0000259" key="1">
    <source>
        <dbReference type="Pfam" id="PF07486"/>
    </source>
</evidence>
<dbReference type="KEGG" id="vg:77948219"/>
<dbReference type="GeneID" id="77948219"/>
<proteinExistence type="predicted"/>
<evidence type="ECO:0000313" key="3">
    <source>
        <dbReference type="Proteomes" id="UP000595896"/>
    </source>
</evidence>
<dbReference type="InterPro" id="IPR011105">
    <property type="entry name" value="Cell_wall_hydrolase_SleB"/>
</dbReference>
<dbReference type="InterPro" id="IPR042047">
    <property type="entry name" value="SleB_dom1"/>
</dbReference>
<dbReference type="GO" id="GO:0016787">
    <property type="term" value="F:hydrolase activity"/>
    <property type="evidence" value="ECO:0007669"/>
    <property type="project" value="InterPro"/>
</dbReference>
<dbReference type="EMBL" id="MW343794">
    <property type="protein sequence ID" value="QQG33709.1"/>
    <property type="molecule type" value="Genomic_DNA"/>
</dbReference>
<reference evidence="2 3" key="1">
    <citation type="submission" date="2020-12" db="EMBL/GenBank/DDBJ databases">
        <authorList>
            <person name="Luo D."/>
            <person name="Li C."/>
            <person name="Zeng H."/>
        </authorList>
    </citation>
    <scope>NUCLEOTIDE SEQUENCE [LARGE SCALE GENOMIC DNA]</scope>
</reference>
<accession>A0A7T5QXS9</accession>